<dbReference type="PROSITE" id="PS50930">
    <property type="entry name" value="HTH_LYTTR"/>
    <property type="match status" value="1"/>
</dbReference>
<gene>
    <name evidence="3" type="ORF">HNP32_001497</name>
</gene>
<feature type="transmembrane region" description="Helical" evidence="1">
    <location>
        <begin position="12"/>
        <end position="34"/>
    </location>
</feature>
<name>A0A7W7IP70_9CAUL</name>
<keyword evidence="4" id="KW-1185">Reference proteome</keyword>
<dbReference type="RefSeq" id="WP_184268604.1">
    <property type="nucleotide sequence ID" value="NZ_JACHKY010000002.1"/>
</dbReference>
<sequence length="257" mass="27851">MESTWLKDRRWRAAATGFAVSTVVGLTLGAIGPFGSYLTGTLPVRTAYWVVCLWGGWLAFGVSLPILTRWANGRGVSAWLWTPPAIAVLTLLPAVLSRVLAVRLWPVVGQVGWLEWYGQGLVISTLATLGMLWATRSREAVPAGPDTSSADPRDRLPPRLGRTVLCLQMEDHYVRVHTPQGSALVLMSLSQAMAGLKDVEGVQTHRSWWVAREAIAGVVEDGRKVRLRLTGGLEAPVSRARIGALREEGWLAAAPAS</sequence>
<evidence type="ECO:0000313" key="4">
    <source>
        <dbReference type="Proteomes" id="UP000539957"/>
    </source>
</evidence>
<organism evidence="3 4">
    <name type="scientific">Brevundimonas bullata</name>
    <dbReference type="NCBI Taxonomy" id="13160"/>
    <lineage>
        <taxon>Bacteria</taxon>
        <taxon>Pseudomonadati</taxon>
        <taxon>Pseudomonadota</taxon>
        <taxon>Alphaproteobacteria</taxon>
        <taxon>Caulobacterales</taxon>
        <taxon>Caulobacteraceae</taxon>
        <taxon>Brevundimonas</taxon>
    </lineage>
</organism>
<comment type="caution">
    <text evidence="3">The sequence shown here is derived from an EMBL/GenBank/DDBJ whole genome shotgun (WGS) entry which is preliminary data.</text>
</comment>
<reference evidence="3 4" key="1">
    <citation type="submission" date="2020-08" db="EMBL/GenBank/DDBJ databases">
        <title>Functional genomics of gut bacteria from endangered species of beetles.</title>
        <authorList>
            <person name="Carlos-Shanley C."/>
        </authorList>
    </citation>
    <scope>NUCLEOTIDE SEQUENCE [LARGE SCALE GENOMIC DNA]</scope>
    <source>
        <strain evidence="3 4">S00123</strain>
    </source>
</reference>
<dbReference type="Proteomes" id="UP000539957">
    <property type="component" value="Unassembled WGS sequence"/>
</dbReference>
<dbReference type="SMART" id="SM00850">
    <property type="entry name" value="LytTR"/>
    <property type="match status" value="1"/>
</dbReference>
<keyword evidence="1" id="KW-0812">Transmembrane</keyword>
<feature type="transmembrane region" description="Helical" evidence="1">
    <location>
        <begin position="78"/>
        <end position="96"/>
    </location>
</feature>
<evidence type="ECO:0000259" key="2">
    <source>
        <dbReference type="PROSITE" id="PS50930"/>
    </source>
</evidence>
<accession>A0A7W7IP70</accession>
<evidence type="ECO:0000313" key="3">
    <source>
        <dbReference type="EMBL" id="MBB4797773.1"/>
    </source>
</evidence>
<dbReference type="Gene3D" id="2.40.50.1020">
    <property type="entry name" value="LytTr DNA-binding domain"/>
    <property type="match status" value="1"/>
</dbReference>
<keyword evidence="1" id="KW-0472">Membrane</keyword>
<dbReference type="Pfam" id="PF04397">
    <property type="entry name" value="LytTR"/>
    <property type="match status" value="1"/>
</dbReference>
<protein>
    <submittedName>
        <fullName evidence="3">DNA-binding LytR/AlgR family response regulator</fullName>
    </submittedName>
</protein>
<proteinExistence type="predicted"/>
<feature type="transmembrane region" description="Helical" evidence="1">
    <location>
        <begin position="116"/>
        <end position="134"/>
    </location>
</feature>
<feature type="domain" description="HTH LytTR-type" evidence="2">
    <location>
        <begin position="164"/>
        <end position="251"/>
    </location>
</feature>
<dbReference type="GO" id="GO:0003677">
    <property type="term" value="F:DNA binding"/>
    <property type="evidence" value="ECO:0007669"/>
    <property type="project" value="UniProtKB-KW"/>
</dbReference>
<keyword evidence="1" id="KW-1133">Transmembrane helix</keyword>
<keyword evidence="3" id="KW-0238">DNA-binding</keyword>
<dbReference type="AlphaFoldDB" id="A0A7W7IP70"/>
<dbReference type="InterPro" id="IPR007492">
    <property type="entry name" value="LytTR_DNA-bd_dom"/>
</dbReference>
<feature type="transmembrane region" description="Helical" evidence="1">
    <location>
        <begin position="46"/>
        <end position="66"/>
    </location>
</feature>
<evidence type="ECO:0000256" key="1">
    <source>
        <dbReference type="SAM" id="Phobius"/>
    </source>
</evidence>
<dbReference type="EMBL" id="JACHKY010000002">
    <property type="protein sequence ID" value="MBB4797773.1"/>
    <property type="molecule type" value="Genomic_DNA"/>
</dbReference>